<keyword evidence="2" id="KW-0732">Signal</keyword>
<evidence type="ECO:0000259" key="4">
    <source>
        <dbReference type="Pfam" id="PF13629"/>
    </source>
</evidence>
<dbReference type="PANTHER" id="PTHR30332:SF17">
    <property type="entry name" value="TYPE IV PILIATION SYSTEM PROTEIN DR_0774-RELATED"/>
    <property type="match status" value="1"/>
</dbReference>
<dbReference type="Proteomes" id="UP001056291">
    <property type="component" value="Chromosome"/>
</dbReference>
<feature type="signal peptide" evidence="2">
    <location>
        <begin position="1"/>
        <end position="28"/>
    </location>
</feature>
<organism evidence="5 6">
    <name type="scientific">Sneathiella marina</name>
    <dbReference type="NCBI Taxonomy" id="2950108"/>
    <lineage>
        <taxon>Bacteria</taxon>
        <taxon>Pseudomonadati</taxon>
        <taxon>Pseudomonadota</taxon>
        <taxon>Alphaproteobacteria</taxon>
        <taxon>Sneathiellales</taxon>
        <taxon>Sneathiellaceae</taxon>
        <taxon>Sneathiella</taxon>
    </lineage>
</organism>
<evidence type="ECO:0000256" key="2">
    <source>
        <dbReference type="SAM" id="SignalP"/>
    </source>
</evidence>
<protein>
    <submittedName>
        <fullName evidence="5">Type II and III secretion system protein family protein</fullName>
    </submittedName>
</protein>
<comment type="similarity">
    <text evidence="1">Belongs to the bacterial secretin family.</text>
</comment>
<keyword evidence="6" id="KW-1185">Reference proteome</keyword>
<dbReference type="PANTHER" id="PTHR30332">
    <property type="entry name" value="PROBABLE GENERAL SECRETION PATHWAY PROTEIN D"/>
    <property type="match status" value="1"/>
</dbReference>
<feature type="domain" description="Type II/III secretion system secretin-like" evidence="3">
    <location>
        <begin position="247"/>
        <end position="408"/>
    </location>
</feature>
<name>A0ABY4W7C1_9PROT</name>
<dbReference type="InterPro" id="IPR032789">
    <property type="entry name" value="T2SS-T3SS_pil_N"/>
</dbReference>
<evidence type="ECO:0000259" key="3">
    <source>
        <dbReference type="Pfam" id="PF00263"/>
    </source>
</evidence>
<evidence type="ECO:0000313" key="6">
    <source>
        <dbReference type="Proteomes" id="UP001056291"/>
    </source>
</evidence>
<dbReference type="InterPro" id="IPR050810">
    <property type="entry name" value="Bact_Secretion_Sys_Channel"/>
</dbReference>
<proteinExistence type="inferred from homology"/>
<sequence>MLTKLVKPIAAFGLALCLAVITPSMSNAAQVINSKGDILALTLNSGKLVQLDKPATSVFIGNPELADVQVQSPTIIYVFGKGTGSTNLFALDAKGRVLLNSPVTITHDVTSLNESLERISAYGGLQARSTPTGIMLTGRVRTAAEAEDANRMAALYLGGGTIFNRISVEGALQVNLRVRVAEVARSVTKRFGVNWEVLGNVGDAVLGFARGPDILDATNTIIRPTTGTQGYAGYQDSNVNVNALVDALDEEGLLTVLAEPNLTALSGESAEFLAGGEFPVPVPQEDGAVTVQYKPFGVSLEFTPTVVADDRINLVVKPEVSQLSSTSAINVGGSFIQSLLTRRAETTVELASGQSFAIGGLLNNDGDNNVSKTPFLGEIPILGALFRSASFQRNETELIIIVTPYLVKPSNSRIAVPTDGYIPPNDSNLYVEGKSFRPTLGKDAPTAQPSPTTAANNEVKLVGPAGFILE</sequence>
<dbReference type="InterPro" id="IPR001775">
    <property type="entry name" value="GspD/PilQ"/>
</dbReference>
<dbReference type="EMBL" id="CP098747">
    <property type="protein sequence ID" value="USG62943.1"/>
    <property type="molecule type" value="Genomic_DNA"/>
</dbReference>
<gene>
    <name evidence="5" type="ORF">NBZ79_08125</name>
</gene>
<evidence type="ECO:0000313" key="5">
    <source>
        <dbReference type="EMBL" id="USG62943.1"/>
    </source>
</evidence>
<feature type="chain" id="PRO_5047193915" evidence="2">
    <location>
        <begin position="29"/>
        <end position="470"/>
    </location>
</feature>
<evidence type="ECO:0000256" key="1">
    <source>
        <dbReference type="RuleBase" id="RU004003"/>
    </source>
</evidence>
<feature type="domain" description="Pilus formation protein N-terminal" evidence="4">
    <location>
        <begin position="38"/>
        <end position="105"/>
    </location>
</feature>
<dbReference type="Pfam" id="PF00263">
    <property type="entry name" value="Secretin"/>
    <property type="match status" value="1"/>
</dbReference>
<reference evidence="5" key="1">
    <citation type="submission" date="2022-06" db="EMBL/GenBank/DDBJ databases">
        <title>Sneathiella actinostolidae sp. nov., isolated from a sea anemonein the Western Pacific Ocean.</title>
        <authorList>
            <person name="Wei M.J."/>
        </authorList>
    </citation>
    <scope>NUCLEOTIDE SEQUENCE</scope>
    <source>
        <strain evidence="5">PHK-P5</strain>
    </source>
</reference>
<dbReference type="RefSeq" id="WP_251937252.1">
    <property type="nucleotide sequence ID" value="NZ_CP098747.1"/>
</dbReference>
<dbReference type="Pfam" id="PF13629">
    <property type="entry name" value="T2SS-T3SS_pil_N"/>
    <property type="match status" value="1"/>
</dbReference>
<dbReference type="InterPro" id="IPR004846">
    <property type="entry name" value="T2SS/T3SS_dom"/>
</dbReference>
<accession>A0ABY4W7C1</accession>
<dbReference type="PRINTS" id="PR00811">
    <property type="entry name" value="BCTERIALGSPD"/>
</dbReference>